<accession>D2UX68</accession>
<keyword evidence="7 10" id="KW-0472">Membrane</keyword>
<keyword evidence="12" id="KW-1185">Reference proteome</keyword>
<evidence type="ECO:0000256" key="1">
    <source>
        <dbReference type="ARBA" id="ARBA00004273"/>
    </source>
</evidence>
<dbReference type="InterPro" id="IPR019133">
    <property type="entry name" value="MIC60"/>
</dbReference>
<gene>
    <name evidence="11" type="ORF">NAEGRDRAFT_61657</name>
</gene>
<dbReference type="Pfam" id="PF09731">
    <property type="entry name" value="Mitofilin"/>
    <property type="match status" value="1"/>
</dbReference>
<keyword evidence="6" id="KW-0496">Mitochondrion</keyword>
<dbReference type="GO" id="GO:0042407">
    <property type="term" value="P:cristae formation"/>
    <property type="evidence" value="ECO:0007669"/>
    <property type="project" value="TreeGrafter"/>
</dbReference>
<organism evidence="12">
    <name type="scientific">Naegleria gruberi</name>
    <name type="common">Amoeba</name>
    <dbReference type="NCBI Taxonomy" id="5762"/>
    <lineage>
        <taxon>Eukaryota</taxon>
        <taxon>Discoba</taxon>
        <taxon>Heterolobosea</taxon>
        <taxon>Tetramitia</taxon>
        <taxon>Eutetramitia</taxon>
        <taxon>Vahlkampfiidae</taxon>
        <taxon>Naegleria</taxon>
    </lineage>
</organism>
<feature type="transmembrane region" description="Helical" evidence="10">
    <location>
        <begin position="83"/>
        <end position="102"/>
    </location>
</feature>
<name>D2UX68_NAEGR</name>
<dbReference type="OMA" id="WIKFREL"/>
<evidence type="ECO:0000313" key="11">
    <source>
        <dbReference type="EMBL" id="EFC50575.1"/>
    </source>
</evidence>
<comment type="similarity">
    <text evidence="2">Belongs to the MICOS complex subunit Mic60 family.</text>
</comment>
<keyword evidence="8" id="KW-0175">Coiled coil</keyword>
<dbReference type="PANTHER" id="PTHR15415:SF7">
    <property type="entry name" value="MICOS COMPLEX SUBUNIT MIC60"/>
    <property type="match status" value="1"/>
</dbReference>
<sequence>MLRKSLTTVSSQGGKKLMFANSNKLALFNNNNITTSSSSFHTASQKFDTTKPAAAPIAQQQQQKGNNNSGSGQQTSGGSMGKTVVISTLLTGALGVGFVLYFNNYLQSLEKKNQEQASSIESQKKKIQAEKLEQDNDKINSINSELEGLEKAHSAKLSALKETYTNKMNELQHQLNAINEKITSLEKEKNDLSVTLEKNRKKQLELLSEKENLISEKKTLEDQLNSFSSLKVRSTDAVLSDILGRQVEEGEVLTEEDRDKFLSRIQRLESQVKRKDKMIEQIKQETEENIQRIKTISQEKLRAVQSESEESIKKLESEMESVKNEYSALIAKERETILDEFEKKMQEQAHSLLIGYYDSVLDRSKHVQELTNKVYAMEETFKVASANFSNNIDLQNLTAAVLALQDTLQTNAPFKPEVDTLKRLSDNDEFLKAALESIPKSITESGVLKLDDLTSRFKIVKKKAIEASLIPEETGLMGLLLAKTLSVGVVAEEGFVDGDSLPAILSRAEFYLKQKRLTDAVNEINKAYCVAPKNVTQVIEDWATEARNRLLVEQVLETMSSHLVIQSHSLKQQK</sequence>
<evidence type="ECO:0000256" key="7">
    <source>
        <dbReference type="ARBA" id="ARBA00023136"/>
    </source>
</evidence>
<feature type="coiled-coil region" evidence="8">
    <location>
        <begin position="265"/>
        <end position="332"/>
    </location>
</feature>
<keyword evidence="3 10" id="KW-0812">Transmembrane</keyword>
<dbReference type="VEuPathDB" id="AmoebaDB:NAEGRDRAFT_61657"/>
<keyword evidence="5 10" id="KW-1133">Transmembrane helix</keyword>
<evidence type="ECO:0000256" key="5">
    <source>
        <dbReference type="ARBA" id="ARBA00022989"/>
    </source>
</evidence>
<evidence type="ECO:0000313" key="12">
    <source>
        <dbReference type="Proteomes" id="UP000006671"/>
    </source>
</evidence>
<evidence type="ECO:0000256" key="9">
    <source>
        <dbReference type="SAM" id="MobiDB-lite"/>
    </source>
</evidence>
<dbReference type="OrthoDB" id="10261039at2759"/>
<evidence type="ECO:0000256" key="6">
    <source>
        <dbReference type="ARBA" id="ARBA00023128"/>
    </source>
</evidence>
<evidence type="ECO:0000256" key="10">
    <source>
        <dbReference type="SAM" id="Phobius"/>
    </source>
</evidence>
<dbReference type="STRING" id="5762.D2UX68"/>
<evidence type="ECO:0000256" key="3">
    <source>
        <dbReference type="ARBA" id="ARBA00022692"/>
    </source>
</evidence>
<dbReference type="RefSeq" id="XP_002683319.1">
    <property type="nucleotide sequence ID" value="XM_002683273.1"/>
</dbReference>
<proteinExistence type="inferred from homology"/>
<dbReference type="GO" id="GO:0061617">
    <property type="term" value="C:MICOS complex"/>
    <property type="evidence" value="ECO:0007669"/>
    <property type="project" value="TreeGrafter"/>
</dbReference>
<feature type="compositionally biased region" description="Low complexity" evidence="9">
    <location>
        <begin position="59"/>
        <end position="77"/>
    </location>
</feature>
<evidence type="ECO:0000256" key="4">
    <source>
        <dbReference type="ARBA" id="ARBA00022792"/>
    </source>
</evidence>
<dbReference type="AlphaFoldDB" id="D2UX68"/>
<evidence type="ECO:0000256" key="2">
    <source>
        <dbReference type="ARBA" id="ARBA00010877"/>
    </source>
</evidence>
<dbReference type="Proteomes" id="UP000006671">
    <property type="component" value="Unassembled WGS sequence"/>
</dbReference>
<feature type="coiled-coil region" evidence="8">
    <location>
        <begin position="106"/>
        <end position="230"/>
    </location>
</feature>
<dbReference type="InParanoid" id="D2UX68"/>
<dbReference type="GeneID" id="8863691"/>
<protein>
    <submittedName>
        <fullName evidence="11">Predicted protein</fullName>
    </submittedName>
</protein>
<reference evidence="11 12" key="1">
    <citation type="journal article" date="2010" name="Cell">
        <title>The genome of Naegleria gruberi illuminates early eukaryotic versatility.</title>
        <authorList>
            <person name="Fritz-Laylin L.K."/>
            <person name="Prochnik S.E."/>
            <person name="Ginger M.L."/>
            <person name="Dacks J.B."/>
            <person name="Carpenter M.L."/>
            <person name="Field M.C."/>
            <person name="Kuo A."/>
            <person name="Paredez A."/>
            <person name="Chapman J."/>
            <person name="Pham J."/>
            <person name="Shu S."/>
            <person name="Neupane R."/>
            <person name="Cipriano M."/>
            <person name="Mancuso J."/>
            <person name="Tu H."/>
            <person name="Salamov A."/>
            <person name="Lindquist E."/>
            <person name="Shapiro H."/>
            <person name="Lucas S."/>
            <person name="Grigoriev I.V."/>
            <person name="Cande W.Z."/>
            <person name="Fulton C."/>
            <person name="Rokhsar D.S."/>
            <person name="Dawson S.C."/>
        </authorList>
    </citation>
    <scope>NUCLEOTIDE SEQUENCE [LARGE SCALE GENOMIC DNA]</scope>
    <source>
        <strain evidence="11 12">NEG-M</strain>
    </source>
</reference>
<dbReference type="EMBL" id="GG738845">
    <property type="protein sequence ID" value="EFC50575.1"/>
    <property type="molecule type" value="Genomic_DNA"/>
</dbReference>
<evidence type="ECO:0000256" key="8">
    <source>
        <dbReference type="SAM" id="Coils"/>
    </source>
</evidence>
<dbReference type="PANTHER" id="PTHR15415">
    <property type="entry name" value="MITOFILIN"/>
    <property type="match status" value="1"/>
</dbReference>
<feature type="region of interest" description="Disordered" evidence="9">
    <location>
        <begin position="56"/>
        <end position="78"/>
    </location>
</feature>
<keyword evidence="4" id="KW-0999">Mitochondrion inner membrane</keyword>
<dbReference type="KEGG" id="ngr:NAEGRDRAFT_61657"/>
<comment type="subcellular location">
    <subcellularLocation>
        <location evidence="1">Mitochondrion inner membrane</location>
    </subcellularLocation>
</comment>